<keyword evidence="3" id="KW-1185">Reference proteome</keyword>
<evidence type="ECO:0000256" key="1">
    <source>
        <dbReference type="SAM" id="Coils"/>
    </source>
</evidence>
<gene>
    <name evidence="2" type="ORF">RAS12_12165</name>
</gene>
<evidence type="ECO:0000313" key="2">
    <source>
        <dbReference type="EMBL" id="WMD23093.1"/>
    </source>
</evidence>
<organism evidence="2 3">
    <name type="scientific">Achromobacter seleniivolatilans</name>
    <dbReference type="NCBI Taxonomy" id="3047478"/>
    <lineage>
        <taxon>Bacteria</taxon>
        <taxon>Pseudomonadati</taxon>
        <taxon>Pseudomonadota</taxon>
        <taxon>Betaproteobacteria</taxon>
        <taxon>Burkholderiales</taxon>
        <taxon>Alcaligenaceae</taxon>
        <taxon>Achromobacter</taxon>
    </lineage>
</organism>
<dbReference type="RefSeq" id="WP_306948739.1">
    <property type="nucleotide sequence ID" value="NZ_CP132976.1"/>
</dbReference>
<name>A0ABY9M7W9_9BURK</name>
<feature type="coiled-coil region" evidence="1">
    <location>
        <begin position="236"/>
        <end position="263"/>
    </location>
</feature>
<accession>A0ABY9M7W9</accession>
<keyword evidence="2" id="KW-0378">Hydrolase</keyword>
<proteinExistence type="predicted"/>
<dbReference type="Proteomes" id="UP001234798">
    <property type="component" value="Chromosome"/>
</dbReference>
<dbReference type="GO" id="GO:0006508">
    <property type="term" value="P:proteolysis"/>
    <property type="evidence" value="ECO:0007669"/>
    <property type="project" value="UniProtKB-KW"/>
</dbReference>
<dbReference type="Pfam" id="PF10123">
    <property type="entry name" value="Mu-like_Pro"/>
    <property type="match status" value="1"/>
</dbReference>
<dbReference type="PIRSF" id="PIRSF016624">
    <property type="entry name" value="Mu_prophg_I"/>
    <property type="match status" value="1"/>
</dbReference>
<keyword evidence="1" id="KW-0175">Coiled coil</keyword>
<evidence type="ECO:0000313" key="3">
    <source>
        <dbReference type="Proteomes" id="UP001234798"/>
    </source>
</evidence>
<keyword evidence="2" id="KW-0645">Protease</keyword>
<dbReference type="GO" id="GO:0008233">
    <property type="term" value="F:peptidase activity"/>
    <property type="evidence" value="ECO:0007669"/>
    <property type="project" value="UniProtKB-KW"/>
</dbReference>
<dbReference type="EMBL" id="CP132976">
    <property type="protein sequence ID" value="WMD23093.1"/>
    <property type="molecule type" value="Genomic_DNA"/>
</dbReference>
<reference evidence="2 3" key="1">
    <citation type="submission" date="2023-08" db="EMBL/GenBank/DDBJ databases">
        <title>Achromobacter seleniivolatilans sp. nov., isolated from seleniferous soil.</title>
        <authorList>
            <person name="Zhang S."/>
            <person name="Li K."/>
            <person name="Peng J."/>
            <person name="Zhao Q."/>
            <person name="Wang H."/>
            <person name="Guo Y."/>
        </authorList>
    </citation>
    <scope>NUCLEOTIDE SEQUENCE [LARGE SCALE GENOMIC DNA]</scope>
    <source>
        <strain evidence="2 3">R39</strain>
    </source>
</reference>
<dbReference type="InterPro" id="IPR012106">
    <property type="entry name" value="Phage_Mu_Gp1"/>
</dbReference>
<protein>
    <submittedName>
        <fullName evidence="2">Phage protease</fullName>
    </submittedName>
</protein>
<sequence>MAKTRSASAPSSTRPAAAAAPMVAALSIALRPGKDGQAQDEIQVFPAGEFRASDGRPEDVDTWRMDGDIARALIARFNARNRRLVIDYEHQTLAAATNGQPAPASGWMVALEWREGEGVYARVDWKQRAQAYIKAEEYLYISPVFTYDKQGRPQDILHAALTNNPALDNMEAVRLAVASALAPGIAHGGAQLLPAQSPKESKMNELLKALFALLGLADDATEEQALAKLSEYSDKAKQDADQVAALTTEVENKKEEVAALTSSAGKPDPAKYVPIAALSALQAQVATLTTDQRARDVAELVTVALSANKLTPALKDWAVALGMKDPAQLKAYLDQAPAIAALSGTQTGGRQPGGNGSQLNDEQMAVCTRMGLDPQKYLKSISQD</sequence>